<feature type="transmembrane region" description="Helical" evidence="14">
    <location>
        <begin position="21"/>
        <end position="41"/>
    </location>
</feature>
<dbReference type="InterPro" id="IPR027417">
    <property type="entry name" value="P-loop_NTPase"/>
</dbReference>
<dbReference type="Gene3D" id="3.40.50.300">
    <property type="entry name" value="P-loop containing nucleotide triphosphate hydrolases"/>
    <property type="match status" value="1"/>
</dbReference>
<feature type="domain" description="AAA+ ATPase" evidence="17">
    <location>
        <begin position="216"/>
        <end position="355"/>
    </location>
</feature>
<dbReference type="Pfam" id="PF17862">
    <property type="entry name" value="AAA_lid_3"/>
    <property type="match status" value="1"/>
</dbReference>
<proteinExistence type="inferred from homology"/>
<dbReference type="AlphaFoldDB" id="B9Z0Y9"/>
<keyword evidence="12 14" id="KW-0472">Membrane</keyword>
<dbReference type="Pfam" id="PF01434">
    <property type="entry name" value="Peptidase_M41"/>
    <property type="match status" value="1"/>
</dbReference>
<feature type="transmembrane region" description="Helical" evidence="14">
    <location>
        <begin position="132"/>
        <end position="153"/>
    </location>
</feature>
<dbReference type="eggNOG" id="COG0465">
    <property type="taxonomic scope" value="Bacteria"/>
</dbReference>
<feature type="region of interest" description="Disordered" evidence="16">
    <location>
        <begin position="625"/>
        <end position="652"/>
    </location>
</feature>
<feature type="binding site" evidence="14">
    <location>
        <position position="446"/>
    </location>
    <ligand>
        <name>Zn(2+)</name>
        <dbReference type="ChEBI" id="CHEBI:29105"/>
        <note>catalytic</note>
    </ligand>
</feature>
<dbReference type="GO" id="GO:0008270">
    <property type="term" value="F:zinc ion binding"/>
    <property type="evidence" value="ECO:0007669"/>
    <property type="project" value="UniProtKB-UniRule"/>
</dbReference>
<dbReference type="Gene3D" id="3.30.720.210">
    <property type="match status" value="1"/>
</dbReference>
<dbReference type="PANTHER" id="PTHR23076:SF113">
    <property type="entry name" value="ATP-DEPENDENT ZINC METALLOPROTEASE FTSH 1, CHLOROPLASTIC-RELATED"/>
    <property type="match status" value="1"/>
</dbReference>
<evidence type="ECO:0000256" key="16">
    <source>
        <dbReference type="SAM" id="MobiDB-lite"/>
    </source>
</evidence>
<evidence type="ECO:0000256" key="3">
    <source>
        <dbReference type="ARBA" id="ARBA00022670"/>
    </source>
</evidence>
<evidence type="ECO:0000256" key="5">
    <source>
        <dbReference type="ARBA" id="ARBA00022723"/>
    </source>
</evidence>
<keyword evidence="3 14" id="KW-0645">Protease</keyword>
<dbReference type="Pfam" id="PF06480">
    <property type="entry name" value="FtsH_ext"/>
    <property type="match status" value="1"/>
</dbReference>
<dbReference type="SMART" id="SM00382">
    <property type="entry name" value="AAA"/>
    <property type="match status" value="1"/>
</dbReference>
<keyword evidence="14" id="KW-1003">Cell membrane</keyword>
<dbReference type="InterPro" id="IPR003593">
    <property type="entry name" value="AAA+_ATPase"/>
</dbReference>
<organism evidence="18 19">
    <name type="scientific">Pseudogulbenkiania ferrooxidans 2002</name>
    <dbReference type="NCBI Taxonomy" id="279714"/>
    <lineage>
        <taxon>Bacteria</taxon>
        <taxon>Pseudomonadati</taxon>
        <taxon>Pseudomonadota</taxon>
        <taxon>Betaproteobacteria</taxon>
        <taxon>Neisseriales</taxon>
        <taxon>Chromobacteriaceae</taxon>
        <taxon>Pseudogulbenkiania</taxon>
    </lineage>
</organism>
<dbReference type="HAMAP" id="MF_01458">
    <property type="entry name" value="FtsH"/>
    <property type="match status" value="1"/>
</dbReference>
<dbReference type="GO" id="GO:0006508">
    <property type="term" value="P:proteolysis"/>
    <property type="evidence" value="ECO:0007669"/>
    <property type="project" value="UniProtKB-KW"/>
</dbReference>
<dbReference type="SUPFAM" id="SSF140990">
    <property type="entry name" value="FtsH protease domain-like"/>
    <property type="match status" value="1"/>
</dbReference>
<evidence type="ECO:0000313" key="18">
    <source>
        <dbReference type="EMBL" id="EEG09745.1"/>
    </source>
</evidence>
<dbReference type="PANTHER" id="PTHR23076">
    <property type="entry name" value="METALLOPROTEASE M41 FTSH"/>
    <property type="match status" value="1"/>
</dbReference>
<evidence type="ECO:0000256" key="10">
    <source>
        <dbReference type="ARBA" id="ARBA00022989"/>
    </source>
</evidence>
<dbReference type="GO" id="GO:0016887">
    <property type="term" value="F:ATP hydrolysis activity"/>
    <property type="evidence" value="ECO:0007669"/>
    <property type="project" value="UniProtKB-UniRule"/>
</dbReference>
<comment type="similarity">
    <text evidence="2 14">In the C-terminal section; belongs to the peptidase M41 family.</text>
</comment>
<keyword evidence="5 14" id="KW-0479">Metal-binding</keyword>
<evidence type="ECO:0000256" key="4">
    <source>
        <dbReference type="ARBA" id="ARBA00022692"/>
    </source>
</evidence>
<evidence type="ECO:0000256" key="13">
    <source>
        <dbReference type="ARBA" id="ARBA00061570"/>
    </source>
</evidence>
<keyword evidence="9 14" id="KW-0067">ATP-binding</keyword>
<name>B9Z0Y9_9NEIS</name>
<dbReference type="NCBIfam" id="TIGR01241">
    <property type="entry name" value="FtsH_fam"/>
    <property type="match status" value="1"/>
</dbReference>
<comment type="function">
    <text evidence="14">Acts as a processive, ATP-dependent zinc metallopeptidase for both cytoplasmic and membrane proteins. Plays a role in the quality control of integral membrane proteins.</text>
</comment>
<evidence type="ECO:0000256" key="2">
    <source>
        <dbReference type="ARBA" id="ARBA00010044"/>
    </source>
</evidence>
<dbReference type="GO" id="GO:0004222">
    <property type="term" value="F:metalloendopeptidase activity"/>
    <property type="evidence" value="ECO:0007669"/>
    <property type="project" value="InterPro"/>
</dbReference>
<dbReference type="GO" id="GO:0005524">
    <property type="term" value="F:ATP binding"/>
    <property type="evidence" value="ECO:0007669"/>
    <property type="project" value="UniProtKB-UniRule"/>
</dbReference>
<evidence type="ECO:0000259" key="17">
    <source>
        <dbReference type="SMART" id="SM00382"/>
    </source>
</evidence>
<dbReference type="EC" id="3.4.24.-" evidence="14"/>
<dbReference type="InterPro" id="IPR037219">
    <property type="entry name" value="Peptidase_M41-like"/>
</dbReference>
<evidence type="ECO:0000256" key="9">
    <source>
        <dbReference type="ARBA" id="ARBA00022840"/>
    </source>
</evidence>
<comment type="similarity">
    <text evidence="15">Belongs to the AAA ATPase family.</text>
</comment>
<comment type="similarity">
    <text evidence="13 14">In the central section; belongs to the AAA ATPase family.</text>
</comment>
<dbReference type="Gene3D" id="1.10.8.60">
    <property type="match status" value="1"/>
</dbReference>
<dbReference type="PROSITE" id="PS00674">
    <property type="entry name" value="AAA"/>
    <property type="match status" value="1"/>
</dbReference>
<reference evidence="18 19" key="1">
    <citation type="submission" date="2009-02" db="EMBL/GenBank/DDBJ databases">
        <title>Sequencing of the draft genome and assembly of Lutiella nitroferrum 2002.</title>
        <authorList>
            <consortium name="US DOE Joint Genome Institute (JGI-PGF)"/>
            <person name="Lucas S."/>
            <person name="Copeland A."/>
            <person name="Lapidus A."/>
            <person name="Glavina del Rio T."/>
            <person name="Tice H."/>
            <person name="Bruce D."/>
            <person name="Goodwin L."/>
            <person name="Pitluck S."/>
            <person name="Larimer F."/>
            <person name="Land M.L."/>
            <person name="Hauser L."/>
            <person name="Coates J.D."/>
        </authorList>
    </citation>
    <scope>NUCLEOTIDE SEQUENCE [LARGE SCALE GENOMIC DNA]</scope>
    <source>
        <strain evidence="18 19">2002</strain>
    </source>
</reference>
<feature type="active site" evidence="14">
    <location>
        <position position="447"/>
    </location>
</feature>
<dbReference type="GO" id="GO:0005886">
    <property type="term" value="C:plasma membrane"/>
    <property type="evidence" value="ECO:0007669"/>
    <property type="project" value="UniProtKB-SubCell"/>
</dbReference>
<dbReference type="InterPro" id="IPR003960">
    <property type="entry name" value="ATPase_AAA_CS"/>
</dbReference>
<feature type="binding site" evidence="14">
    <location>
        <begin position="224"/>
        <end position="231"/>
    </location>
    <ligand>
        <name>ATP</name>
        <dbReference type="ChEBI" id="CHEBI:30616"/>
    </ligand>
</feature>
<evidence type="ECO:0000256" key="15">
    <source>
        <dbReference type="RuleBase" id="RU003651"/>
    </source>
</evidence>
<evidence type="ECO:0000313" key="19">
    <source>
        <dbReference type="Proteomes" id="UP000003165"/>
    </source>
</evidence>
<gene>
    <name evidence="14" type="primary">ftsH</name>
    <name evidence="18" type="ORF">FuraDRAFT_0761</name>
</gene>
<evidence type="ECO:0000256" key="1">
    <source>
        <dbReference type="ARBA" id="ARBA00004370"/>
    </source>
</evidence>
<keyword evidence="4 14" id="KW-0812">Transmembrane</keyword>
<dbReference type="InterPro" id="IPR005936">
    <property type="entry name" value="FtsH"/>
</dbReference>
<keyword evidence="11 14" id="KW-0482">Metalloprotease</keyword>
<feature type="binding site" evidence="14">
    <location>
        <position position="450"/>
    </location>
    <ligand>
        <name>Zn(2+)</name>
        <dbReference type="ChEBI" id="CHEBI:29105"/>
        <note>catalytic</note>
    </ligand>
</feature>
<dbReference type="Pfam" id="PF00004">
    <property type="entry name" value="AAA"/>
    <property type="match status" value="1"/>
</dbReference>
<feature type="compositionally biased region" description="Polar residues" evidence="16">
    <location>
        <begin position="625"/>
        <end position="637"/>
    </location>
</feature>
<dbReference type="FunFam" id="1.20.58.760:FF:000001">
    <property type="entry name" value="ATP-dependent zinc metalloprotease FtsH"/>
    <property type="match status" value="1"/>
</dbReference>
<comment type="subunit">
    <text evidence="14">Homohexamer.</text>
</comment>
<sequence>MRMNRDVPKVQGEGMEQKQQFSVWYFIIAFWVLLLVQNFFLQERVTTLSYSEFKTLLTAGKVKDLTVNEQAISGTLASNGLEGLVAKETVDKIKQLGTGDQPFTTLRVSDPTLVQELEKAKVRFTGQADNKWLASILSWVLPALIFVSIWLFAMKRMGGTGGLMAVGKSKAKVYMARETGVTFDDVAGIDEAKDELMQVVEFLKAPERYRRLGGKIPKGVLIVGAPGTGKTLLAKAVAGEAGVPFFSISGSEFVEMFVGVGAARVRDLFEQAEEKAPCIIFIDELDALGKARGISGISGNDEREQTLNQLLVQMDGFDTNKGVIILAATNRPEILDPALLRPGRFDRHVAIDRPDLTGREKILQVHCKEVRLAPDVELATIAARTPGFAGADLANLVNEAALHAAREEKDAVDMADFDKAIDRIVGGLEKKNRIMNPKEKETVAYHEAGHALVAEMRPNADRVGKISIIPRGIAALGYTQQIPTEDRYLLKKSELLDRIDVLLGGRVAEELIFGDVSTGAQNDLQRATDMARHMITQYGMSESLGLATFDESHPGAYLDLPTSQPHLPYSERTAQAIDDEMRKLLAEAHARVERTLHTNRASLEALATLLLEKEVVDRATLSDLLSSQGVPSKNGSAEANPPEEGQGQKDLE</sequence>
<keyword evidence="7 14" id="KW-0378">Hydrolase</keyword>
<dbReference type="InterPro" id="IPR011546">
    <property type="entry name" value="Pept_M41_FtsH_extracell"/>
</dbReference>
<dbReference type="Proteomes" id="UP000003165">
    <property type="component" value="Unassembled WGS sequence"/>
</dbReference>
<dbReference type="FunFam" id="1.10.8.60:FF:000001">
    <property type="entry name" value="ATP-dependent zinc metalloprotease FtsH"/>
    <property type="match status" value="1"/>
</dbReference>
<comment type="subcellular location">
    <subcellularLocation>
        <location evidence="14">Cell membrane</location>
        <topology evidence="14">Multi-pass membrane protein</topology>
        <orientation evidence="14">Cytoplasmic side</orientation>
    </subcellularLocation>
    <subcellularLocation>
        <location evidence="1">Membrane</location>
    </subcellularLocation>
</comment>
<dbReference type="GO" id="GO:0004176">
    <property type="term" value="F:ATP-dependent peptidase activity"/>
    <property type="evidence" value="ECO:0007669"/>
    <property type="project" value="InterPro"/>
</dbReference>
<keyword evidence="6 14" id="KW-0547">Nucleotide-binding</keyword>
<dbReference type="EMBL" id="ACIS01000002">
    <property type="protein sequence ID" value="EEG09745.1"/>
    <property type="molecule type" value="Genomic_DNA"/>
</dbReference>
<comment type="cofactor">
    <cofactor evidence="14">
        <name>Zn(2+)</name>
        <dbReference type="ChEBI" id="CHEBI:29105"/>
    </cofactor>
    <text evidence="14">Binds 1 zinc ion per subunit.</text>
</comment>
<evidence type="ECO:0000256" key="7">
    <source>
        <dbReference type="ARBA" id="ARBA00022801"/>
    </source>
</evidence>
<dbReference type="InterPro" id="IPR041569">
    <property type="entry name" value="AAA_lid_3"/>
</dbReference>
<evidence type="ECO:0000256" key="14">
    <source>
        <dbReference type="HAMAP-Rule" id="MF_01458"/>
    </source>
</evidence>
<keyword evidence="10 14" id="KW-1133">Transmembrane helix</keyword>
<keyword evidence="19" id="KW-1185">Reference proteome</keyword>
<dbReference type="FunFam" id="3.40.50.300:FF:000001">
    <property type="entry name" value="ATP-dependent zinc metalloprotease FtsH"/>
    <property type="match status" value="1"/>
</dbReference>
<evidence type="ECO:0000256" key="8">
    <source>
        <dbReference type="ARBA" id="ARBA00022833"/>
    </source>
</evidence>
<evidence type="ECO:0000256" key="6">
    <source>
        <dbReference type="ARBA" id="ARBA00022741"/>
    </source>
</evidence>
<dbReference type="InterPro" id="IPR003959">
    <property type="entry name" value="ATPase_AAA_core"/>
</dbReference>
<comment type="caution">
    <text evidence="18">The sequence shown here is derived from an EMBL/GenBank/DDBJ whole genome shotgun (WGS) entry which is preliminary data.</text>
</comment>
<dbReference type="Gene3D" id="1.20.58.760">
    <property type="entry name" value="Peptidase M41"/>
    <property type="match status" value="1"/>
</dbReference>
<protein>
    <recommendedName>
        <fullName evidence="14">ATP-dependent zinc metalloprotease FtsH</fullName>
        <ecNumber evidence="14">3.4.24.-</ecNumber>
    </recommendedName>
</protein>
<dbReference type="InterPro" id="IPR000642">
    <property type="entry name" value="Peptidase_M41"/>
</dbReference>
<keyword evidence="8 14" id="KW-0862">Zinc</keyword>
<evidence type="ECO:0000256" key="11">
    <source>
        <dbReference type="ARBA" id="ARBA00023049"/>
    </source>
</evidence>
<dbReference type="SUPFAM" id="SSF52540">
    <property type="entry name" value="P-loop containing nucleoside triphosphate hydrolases"/>
    <property type="match status" value="1"/>
</dbReference>
<accession>B9Z0Y9</accession>
<dbReference type="CDD" id="cd19501">
    <property type="entry name" value="RecA-like_FtsH"/>
    <property type="match status" value="1"/>
</dbReference>
<evidence type="ECO:0000256" key="12">
    <source>
        <dbReference type="ARBA" id="ARBA00023136"/>
    </source>
</evidence>
<feature type="binding site" evidence="14">
    <location>
        <position position="523"/>
    </location>
    <ligand>
        <name>Zn(2+)</name>
        <dbReference type="ChEBI" id="CHEBI:29105"/>
        <note>catalytic</note>
    </ligand>
</feature>
<dbReference type="GO" id="GO:0030163">
    <property type="term" value="P:protein catabolic process"/>
    <property type="evidence" value="ECO:0007669"/>
    <property type="project" value="UniProtKB-UniRule"/>
</dbReference>